<evidence type="ECO:0008006" key="3">
    <source>
        <dbReference type="Google" id="ProtNLM"/>
    </source>
</evidence>
<sequence>MFEPGPPDLPLLIDTMTLLGRLTAPRLPIRNAEDLWRPYLDDPEDSRLLAGGRLLYTDYKPLNVLVEGGRALLVDWTSPTRGPDGSTRHASSSG</sequence>
<dbReference type="EMBL" id="JACHJB010000002">
    <property type="protein sequence ID" value="MBB6348484.1"/>
    <property type="molecule type" value="Genomic_DNA"/>
</dbReference>
<reference evidence="1 2" key="1">
    <citation type="submission" date="2020-08" db="EMBL/GenBank/DDBJ databases">
        <title>Sequencing the genomes of 1000 actinobacteria strains.</title>
        <authorList>
            <person name="Klenk H.-P."/>
        </authorList>
    </citation>
    <scope>NUCLEOTIDE SEQUENCE [LARGE SCALE GENOMIC DNA]</scope>
    <source>
        <strain evidence="1 2">DSM 45913</strain>
    </source>
</reference>
<dbReference type="AlphaFoldDB" id="A0A7X0F0G0"/>
<accession>A0A7X0F0G0</accession>
<evidence type="ECO:0000313" key="2">
    <source>
        <dbReference type="Proteomes" id="UP000583800"/>
    </source>
</evidence>
<keyword evidence="2" id="KW-1185">Reference proteome</keyword>
<dbReference type="RefSeq" id="WP_185086232.1">
    <property type="nucleotide sequence ID" value="NZ_JACHJB010000002.1"/>
</dbReference>
<evidence type="ECO:0000313" key="1">
    <source>
        <dbReference type="EMBL" id="MBB6348484.1"/>
    </source>
</evidence>
<organism evidence="1 2">
    <name type="scientific">Nonomuraea muscovyensis</name>
    <dbReference type="NCBI Taxonomy" id="1124761"/>
    <lineage>
        <taxon>Bacteria</taxon>
        <taxon>Bacillati</taxon>
        <taxon>Actinomycetota</taxon>
        <taxon>Actinomycetes</taxon>
        <taxon>Streptosporangiales</taxon>
        <taxon>Streptosporangiaceae</taxon>
        <taxon>Nonomuraea</taxon>
    </lineage>
</organism>
<dbReference type="Proteomes" id="UP000583800">
    <property type="component" value="Unassembled WGS sequence"/>
</dbReference>
<proteinExistence type="predicted"/>
<comment type="caution">
    <text evidence="1">The sequence shown here is derived from an EMBL/GenBank/DDBJ whole genome shotgun (WGS) entry which is preliminary data.</text>
</comment>
<gene>
    <name evidence="1" type="ORF">FHU36_005029</name>
</gene>
<protein>
    <recommendedName>
        <fullName evidence="3">Aminoglycoside phosphotransferase domain-containing protein</fullName>
    </recommendedName>
</protein>
<name>A0A7X0F0G0_9ACTN</name>